<dbReference type="GO" id="GO:0008320">
    <property type="term" value="F:protein transmembrane transporter activity"/>
    <property type="evidence" value="ECO:0007669"/>
    <property type="project" value="InterPro"/>
</dbReference>
<evidence type="ECO:0000256" key="5">
    <source>
        <dbReference type="ARBA" id="ARBA00022927"/>
    </source>
</evidence>
<keyword evidence="8 9" id="KW-0472">Membrane</keyword>
<keyword evidence="5" id="KW-0653">Protein transport</keyword>
<keyword evidence="3" id="KW-1003">Cell membrane</keyword>
<dbReference type="InterPro" id="IPR003369">
    <property type="entry name" value="TatA/B/E"/>
</dbReference>
<dbReference type="PANTHER" id="PTHR33162:SF1">
    <property type="entry name" value="SEC-INDEPENDENT PROTEIN TRANSLOCASE PROTEIN TATA, CHLOROPLASTIC"/>
    <property type="match status" value="1"/>
</dbReference>
<dbReference type="GO" id="GO:0016020">
    <property type="term" value="C:membrane"/>
    <property type="evidence" value="ECO:0007669"/>
    <property type="project" value="UniProtKB-SubCell"/>
</dbReference>
<dbReference type="NCBIfam" id="TIGR01410">
    <property type="entry name" value="tatB"/>
    <property type="match status" value="1"/>
</dbReference>
<gene>
    <name evidence="10" type="primary">tatB</name>
    <name evidence="10" type="ORF">SIL87_08125</name>
</gene>
<dbReference type="Pfam" id="PF02416">
    <property type="entry name" value="TatA_B_E"/>
    <property type="match status" value="1"/>
</dbReference>
<evidence type="ECO:0000256" key="6">
    <source>
        <dbReference type="ARBA" id="ARBA00022989"/>
    </source>
</evidence>
<reference evidence="10 11" key="1">
    <citation type="submission" date="2023-11" db="EMBL/GenBank/DDBJ databases">
        <title>MicrobeMod: A computational toolkit for identifying prokaryotic methylation and restriction-modification with nanopore sequencing.</title>
        <authorList>
            <person name="Crits-Christoph A."/>
            <person name="Kang S.C."/>
            <person name="Lee H."/>
            <person name="Ostrov N."/>
        </authorList>
    </citation>
    <scope>NUCLEOTIDE SEQUENCE [LARGE SCALE GENOMIC DNA]</scope>
    <source>
        <strain evidence="10 11">DSMZ 700</strain>
    </source>
</reference>
<keyword evidence="6 9" id="KW-1133">Transmembrane helix</keyword>
<dbReference type="GO" id="GO:0043953">
    <property type="term" value="P:protein transport by the Tat complex"/>
    <property type="evidence" value="ECO:0007669"/>
    <property type="project" value="InterPro"/>
</dbReference>
<sequence length="147" mass="16288">MLGFSWTEILVIMMVALVVIGPKDLPVAIRTASAAIRKMRGLASDFQGHVQDLMREADLADIGNDLRSIRNFDLGSLAERHIDPQGDFRHAFDPASGDPHDMDNTMIEADEIEPEPEPVIDAPAFIPPNEIRHRAVPAFIPPGTRLW</sequence>
<keyword evidence="4 9" id="KW-0812">Transmembrane</keyword>
<name>A0AAW9DP93_ACIAO</name>
<keyword evidence="7" id="KW-0811">Translocation</keyword>
<dbReference type="InterPro" id="IPR018448">
    <property type="entry name" value="TatB"/>
</dbReference>
<evidence type="ECO:0000256" key="8">
    <source>
        <dbReference type="ARBA" id="ARBA00023136"/>
    </source>
</evidence>
<dbReference type="PANTHER" id="PTHR33162">
    <property type="entry name" value="SEC-INDEPENDENT PROTEIN TRANSLOCASE PROTEIN TATA, CHLOROPLASTIC"/>
    <property type="match status" value="1"/>
</dbReference>
<protein>
    <submittedName>
        <fullName evidence="10">Sec-independent protein translocase protein TatB</fullName>
    </submittedName>
</protein>
<dbReference type="Gene3D" id="1.20.5.3310">
    <property type="match status" value="1"/>
</dbReference>
<keyword evidence="11" id="KW-1185">Reference proteome</keyword>
<evidence type="ECO:0000256" key="1">
    <source>
        <dbReference type="ARBA" id="ARBA00004167"/>
    </source>
</evidence>
<dbReference type="EMBL" id="JAWXYB010000018">
    <property type="protein sequence ID" value="MDX5930726.1"/>
    <property type="molecule type" value="Genomic_DNA"/>
</dbReference>
<dbReference type="PRINTS" id="PR01506">
    <property type="entry name" value="TATBPROTEIN"/>
</dbReference>
<evidence type="ECO:0000256" key="3">
    <source>
        <dbReference type="ARBA" id="ARBA00022475"/>
    </source>
</evidence>
<accession>A0AAW9DP93</accession>
<evidence type="ECO:0000256" key="9">
    <source>
        <dbReference type="SAM" id="Phobius"/>
    </source>
</evidence>
<comment type="subcellular location">
    <subcellularLocation>
        <location evidence="1">Membrane</location>
        <topology evidence="1">Single-pass membrane protein</topology>
    </subcellularLocation>
</comment>
<feature type="transmembrane region" description="Helical" evidence="9">
    <location>
        <begin position="6"/>
        <end position="29"/>
    </location>
</feature>
<evidence type="ECO:0000313" key="10">
    <source>
        <dbReference type="EMBL" id="MDX5930726.1"/>
    </source>
</evidence>
<dbReference type="Proteomes" id="UP001279553">
    <property type="component" value="Unassembled WGS sequence"/>
</dbReference>
<evidence type="ECO:0000313" key="11">
    <source>
        <dbReference type="Proteomes" id="UP001279553"/>
    </source>
</evidence>
<comment type="caution">
    <text evidence="10">The sequence shown here is derived from an EMBL/GenBank/DDBJ whole genome shotgun (WGS) entry which is preliminary data.</text>
</comment>
<evidence type="ECO:0000256" key="7">
    <source>
        <dbReference type="ARBA" id="ARBA00023010"/>
    </source>
</evidence>
<evidence type="ECO:0000256" key="4">
    <source>
        <dbReference type="ARBA" id="ARBA00022692"/>
    </source>
</evidence>
<evidence type="ECO:0000256" key="2">
    <source>
        <dbReference type="ARBA" id="ARBA00022448"/>
    </source>
</evidence>
<proteinExistence type="predicted"/>
<keyword evidence="2" id="KW-0813">Transport</keyword>
<dbReference type="AlphaFoldDB" id="A0AAW9DP93"/>
<organism evidence="10 11">
    <name type="scientific">Acidiphilium acidophilum</name>
    <name type="common">Thiobacillus acidophilus</name>
    <dbReference type="NCBI Taxonomy" id="76588"/>
    <lineage>
        <taxon>Bacteria</taxon>
        <taxon>Pseudomonadati</taxon>
        <taxon>Pseudomonadota</taxon>
        <taxon>Alphaproteobacteria</taxon>
        <taxon>Acetobacterales</taxon>
        <taxon>Acidocellaceae</taxon>
        <taxon>Acidiphilium</taxon>
    </lineage>
</organism>